<evidence type="ECO:0000313" key="8">
    <source>
        <dbReference type="RefSeq" id="XP_022320144.1"/>
    </source>
</evidence>
<evidence type="ECO:0000256" key="2">
    <source>
        <dbReference type="SAM" id="Phobius"/>
    </source>
</evidence>
<dbReference type="RefSeq" id="XP_022320140.1">
    <property type="nucleotide sequence ID" value="XM_022464432.1"/>
</dbReference>
<feature type="coiled-coil region" evidence="1">
    <location>
        <begin position="127"/>
        <end position="242"/>
    </location>
</feature>
<dbReference type="RefSeq" id="XP_022320142.1">
    <property type="nucleotide sequence ID" value="XM_022464434.1"/>
</dbReference>
<dbReference type="AlphaFoldDB" id="A0A8B8D051"/>
<dbReference type="OrthoDB" id="6133340at2759"/>
<evidence type="ECO:0000313" key="9">
    <source>
        <dbReference type="RefSeq" id="XP_022320145.1"/>
    </source>
</evidence>
<reference evidence="4 5" key="1">
    <citation type="submission" date="2025-04" db="UniProtKB">
        <authorList>
            <consortium name="RefSeq"/>
        </authorList>
    </citation>
    <scope>IDENTIFICATION</scope>
    <source>
        <tissue evidence="4 5">Whole sample</tissue>
    </source>
</reference>
<dbReference type="RefSeq" id="XP_022320145.1">
    <property type="nucleotide sequence ID" value="XM_022464437.1"/>
</dbReference>
<gene>
    <name evidence="4 5 6 7 8 9" type="primary">LOC111122621</name>
</gene>
<evidence type="ECO:0000313" key="6">
    <source>
        <dbReference type="RefSeq" id="XP_022320142.1"/>
    </source>
</evidence>
<keyword evidence="3" id="KW-1185">Reference proteome</keyword>
<dbReference type="Proteomes" id="UP000694844">
    <property type="component" value="Chromosome 3"/>
</dbReference>
<protein>
    <submittedName>
        <fullName evidence="4 5">Uncharacterized protein LOC111122621</fullName>
    </submittedName>
</protein>
<keyword evidence="2" id="KW-0812">Transmembrane</keyword>
<name>A0A8B8D051_CRAVI</name>
<keyword evidence="1" id="KW-0175">Coiled coil</keyword>
<keyword evidence="2" id="KW-1133">Transmembrane helix</keyword>
<dbReference type="GeneID" id="111122621"/>
<evidence type="ECO:0000313" key="4">
    <source>
        <dbReference type="RefSeq" id="XP_022320140.1"/>
    </source>
</evidence>
<organism evidence="3 5">
    <name type="scientific">Crassostrea virginica</name>
    <name type="common">Eastern oyster</name>
    <dbReference type="NCBI Taxonomy" id="6565"/>
    <lineage>
        <taxon>Eukaryota</taxon>
        <taxon>Metazoa</taxon>
        <taxon>Spiralia</taxon>
        <taxon>Lophotrochozoa</taxon>
        <taxon>Mollusca</taxon>
        <taxon>Bivalvia</taxon>
        <taxon>Autobranchia</taxon>
        <taxon>Pteriomorphia</taxon>
        <taxon>Ostreida</taxon>
        <taxon>Ostreoidea</taxon>
        <taxon>Ostreidae</taxon>
        <taxon>Crassostrea</taxon>
    </lineage>
</organism>
<keyword evidence="2" id="KW-0472">Membrane</keyword>
<proteinExistence type="predicted"/>
<feature type="transmembrane region" description="Helical" evidence="2">
    <location>
        <begin position="362"/>
        <end position="390"/>
    </location>
</feature>
<evidence type="ECO:0000313" key="7">
    <source>
        <dbReference type="RefSeq" id="XP_022320143.1"/>
    </source>
</evidence>
<evidence type="ECO:0000313" key="3">
    <source>
        <dbReference type="Proteomes" id="UP000694844"/>
    </source>
</evidence>
<dbReference type="RefSeq" id="XP_022320144.1">
    <property type="nucleotide sequence ID" value="XM_022464436.1"/>
</dbReference>
<accession>A0A8B8D051</accession>
<dbReference type="RefSeq" id="XP_022320143.1">
    <property type="nucleotide sequence ID" value="XM_022464435.1"/>
</dbReference>
<feature type="transmembrane region" description="Helical" evidence="2">
    <location>
        <begin position="411"/>
        <end position="436"/>
    </location>
</feature>
<sequence length="616" mass="71704">MDQTIVVMTVEEDKALRHRIHLKKKMDSQEKIILDEIKKTKQKMDTHEKKVLDYVDKVQKVQKKMDTHDKNVLDYMKKVQRKTNTKDKNVAAYIERMQKKVASHEPNGPVIWIDIKKEVTEVFQQTIEEKIENMAKKFKEIMEMRQEHEPILDHRREACSDELDKIEKTLKDFNEKEIKHGQETLNEDLDEMKSRLRDFNEKHQRMKEETEEKKLVEMAKSIQGEQQQKEKDKEAREELEMVNSLDKTLLEKFESVEITLLEMVLFVKKELLKTMKSVKEKIEMANTILYVTNEECEIYLEGKYSLFLACRIVQAFAAGLLIAAGIMVSNATSCQLEEALQSFDLMNEKFFCKHYAIKNTPALWIIGIIVLASNTINIVLCVCQCCYRCCYKCWEKCIRYNRFCEYTRHKWTVVLTYCISASSAISLFWIVLVYFIEEDIKEPVIDYVNLRSSMISSLKTSFTSDDINSGNGISNAWNKLFIKYDCCAVNEVLGTTNDFDETPWCTTSGTCQATASQIPKSCCNDVTENNYQSAPSACHASVNSGTYKSNCLSRMKELSTENIQGHHITLIFRLVQFIVIVQVLDIYLLIEPLNTWCKKRRISTVRNTKIDPQKKD</sequence>
<evidence type="ECO:0000256" key="1">
    <source>
        <dbReference type="SAM" id="Coils"/>
    </source>
</evidence>
<evidence type="ECO:0000313" key="5">
    <source>
        <dbReference type="RefSeq" id="XP_022320141.1"/>
    </source>
</evidence>
<dbReference type="RefSeq" id="XP_022320141.1">
    <property type="nucleotide sequence ID" value="XM_022464433.1"/>
</dbReference>
<dbReference type="KEGG" id="cvn:111122621"/>